<feature type="chain" id="PRO_5035438845" evidence="1">
    <location>
        <begin position="20"/>
        <end position="251"/>
    </location>
</feature>
<dbReference type="AlphaFoldDB" id="A0A8K0FYY8"/>
<dbReference type="PANTHER" id="PTHR11008">
    <property type="entry name" value="PROTEIN TAKEOUT-LIKE PROTEIN"/>
    <property type="match status" value="1"/>
</dbReference>
<gene>
    <name evidence="2" type="ORF">ILUMI_26615</name>
</gene>
<dbReference type="PANTHER" id="PTHR11008:SF32">
    <property type="entry name" value="CIRCADIAN CLOCK-CONTROLLED PROTEIN DAYWAKE-RELATED"/>
    <property type="match status" value="1"/>
</dbReference>
<dbReference type="OrthoDB" id="7419171at2759"/>
<evidence type="ECO:0000256" key="1">
    <source>
        <dbReference type="SAM" id="SignalP"/>
    </source>
</evidence>
<name>A0A8K0FYY8_IGNLU</name>
<sequence>MSSIASLTVTFLFISSCLSVEIPSFVPRCCQEDPKLGECFIKGTEDLRQYTKTGHKALGIPPISPLFIQEIKFEQLTESLDVNVLLKNATVTGLDTYEFTEFTYDPKNYTFHGHVKVGALTVVSKIDFSGEVFDVKLSGTGEVSGTSDPTEATFNVYGKIVKKDGEDFFEVTDGNTQVKKLGGKIHFANFQSDNNELVAALNDVINSNAQVLIRQLRGPIETLAKTTILEIVNGLAGTVPYNVVFPHCKKE</sequence>
<dbReference type="GO" id="GO:0005615">
    <property type="term" value="C:extracellular space"/>
    <property type="evidence" value="ECO:0007669"/>
    <property type="project" value="TreeGrafter"/>
</dbReference>
<proteinExistence type="predicted"/>
<keyword evidence="1" id="KW-0732">Signal</keyword>
<dbReference type="EMBL" id="VTPC01091141">
    <property type="protein sequence ID" value="KAF2879554.1"/>
    <property type="molecule type" value="Genomic_DNA"/>
</dbReference>
<reference evidence="2" key="1">
    <citation type="submission" date="2019-08" db="EMBL/GenBank/DDBJ databases">
        <title>The genome of the North American firefly Photinus pyralis.</title>
        <authorList>
            <consortium name="Photinus pyralis genome working group"/>
            <person name="Fallon T.R."/>
            <person name="Sander Lower S.E."/>
            <person name="Weng J.-K."/>
        </authorList>
    </citation>
    <scope>NUCLEOTIDE SEQUENCE</scope>
    <source>
        <strain evidence="2">TRF0915ILg1</strain>
        <tissue evidence="2">Whole body</tissue>
    </source>
</reference>
<evidence type="ECO:0000313" key="2">
    <source>
        <dbReference type="EMBL" id="KAF2879554.1"/>
    </source>
</evidence>
<protein>
    <submittedName>
        <fullName evidence="2">Uncharacterized protein</fullName>
    </submittedName>
</protein>
<dbReference type="SMART" id="SM00700">
    <property type="entry name" value="JHBP"/>
    <property type="match status" value="1"/>
</dbReference>
<dbReference type="Gene3D" id="3.15.10.30">
    <property type="entry name" value="Haemolymph juvenile hormone binding protein"/>
    <property type="match status" value="1"/>
</dbReference>
<organism evidence="2 3">
    <name type="scientific">Ignelater luminosus</name>
    <name type="common">Cucubano</name>
    <name type="synonym">Pyrophorus luminosus</name>
    <dbReference type="NCBI Taxonomy" id="2038154"/>
    <lineage>
        <taxon>Eukaryota</taxon>
        <taxon>Metazoa</taxon>
        <taxon>Ecdysozoa</taxon>
        <taxon>Arthropoda</taxon>
        <taxon>Hexapoda</taxon>
        <taxon>Insecta</taxon>
        <taxon>Pterygota</taxon>
        <taxon>Neoptera</taxon>
        <taxon>Endopterygota</taxon>
        <taxon>Coleoptera</taxon>
        <taxon>Polyphaga</taxon>
        <taxon>Elateriformia</taxon>
        <taxon>Elateroidea</taxon>
        <taxon>Elateridae</taxon>
        <taxon>Agrypninae</taxon>
        <taxon>Pyrophorini</taxon>
        <taxon>Ignelater</taxon>
    </lineage>
</organism>
<keyword evidence="3" id="KW-1185">Reference proteome</keyword>
<dbReference type="InterPro" id="IPR010562">
    <property type="entry name" value="Haemolymph_juvenile_hormone-bd"/>
</dbReference>
<comment type="caution">
    <text evidence="2">The sequence shown here is derived from an EMBL/GenBank/DDBJ whole genome shotgun (WGS) entry which is preliminary data.</text>
</comment>
<dbReference type="InterPro" id="IPR038606">
    <property type="entry name" value="To_sf"/>
</dbReference>
<feature type="signal peptide" evidence="1">
    <location>
        <begin position="1"/>
        <end position="19"/>
    </location>
</feature>
<evidence type="ECO:0000313" key="3">
    <source>
        <dbReference type="Proteomes" id="UP000801492"/>
    </source>
</evidence>
<dbReference type="Pfam" id="PF06585">
    <property type="entry name" value="JHBP"/>
    <property type="match status" value="1"/>
</dbReference>
<accession>A0A8K0FYY8</accession>
<dbReference type="Proteomes" id="UP000801492">
    <property type="component" value="Unassembled WGS sequence"/>
</dbReference>